<dbReference type="InterPro" id="IPR056009">
    <property type="entry name" value="DUF7587"/>
</dbReference>
<evidence type="ECO:0000313" key="3">
    <source>
        <dbReference type="Proteomes" id="UP000799767"/>
    </source>
</evidence>
<protein>
    <recommendedName>
        <fullName evidence="1">DUF7587 domain-containing protein</fullName>
    </recommendedName>
</protein>
<name>A0A6A6PI49_9PEZI</name>
<sequence length="337" mass="38434">MDPKIIEELQHSTTRLPPFLFRAFSVECSRGINDTQEMRPMRTRGFPRQSIFAQPYDETRGMLREHLLWNYRSPSNFISWSSSIIWVLEHAARMHRHEEKSNVHIAVMDVKKIHDMAIFPATTLMRVYRVPASGDDKAHKLQRAFYTSEYLFYGALLNSKYDPCFKAVRWDHFCKADLCNTMTTFSARPTNDDRLYLRIEELRVSLPNGNGMVRSQDMLPPIVAIASLFGTEFQVVVTIALITTLYGHRTPLATDFIRYVTNLRLNCPRDVKDIVGFDFRSQIDPNLVKVVRMYETLTGTLGLSRGSGDTMTTEAEGEQTASVASMAVQVGGMTLST</sequence>
<reference evidence="2" key="1">
    <citation type="journal article" date="2020" name="Stud. Mycol.">
        <title>101 Dothideomycetes genomes: a test case for predicting lifestyles and emergence of pathogens.</title>
        <authorList>
            <person name="Haridas S."/>
            <person name="Albert R."/>
            <person name="Binder M."/>
            <person name="Bloem J."/>
            <person name="Labutti K."/>
            <person name="Salamov A."/>
            <person name="Andreopoulos B."/>
            <person name="Baker S."/>
            <person name="Barry K."/>
            <person name="Bills G."/>
            <person name="Bluhm B."/>
            <person name="Cannon C."/>
            <person name="Castanera R."/>
            <person name="Culley D."/>
            <person name="Daum C."/>
            <person name="Ezra D."/>
            <person name="Gonzalez J."/>
            <person name="Henrissat B."/>
            <person name="Kuo A."/>
            <person name="Liang C."/>
            <person name="Lipzen A."/>
            <person name="Lutzoni F."/>
            <person name="Magnuson J."/>
            <person name="Mondo S."/>
            <person name="Nolan M."/>
            <person name="Ohm R."/>
            <person name="Pangilinan J."/>
            <person name="Park H.-J."/>
            <person name="Ramirez L."/>
            <person name="Alfaro M."/>
            <person name="Sun H."/>
            <person name="Tritt A."/>
            <person name="Yoshinaga Y."/>
            <person name="Zwiers L.-H."/>
            <person name="Turgeon B."/>
            <person name="Goodwin S."/>
            <person name="Spatafora J."/>
            <person name="Crous P."/>
            <person name="Grigoriev I."/>
        </authorList>
    </citation>
    <scope>NUCLEOTIDE SEQUENCE</scope>
    <source>
        <strain evidence="2">CBS 113389</strain>
    </source>
</reference>
<dbReference type="RefSeq" id="XP_033586270.1">
    <property type="nucleotide sequence ID" value="XM_033737706.1"/>
</dbReference>
<feature type="domain" description="DUF7587" evidence="1">
    <location>
        <begin position="16"/>
        <end position="155"/>
    </location>
</feature>
<proteinExistence type="predicted"/>
<accession>A0A6A6PI49</accession>
<dbReference type="AlphaFoldDB" id="A0A6A6PI49"/>
<dbReference type="GeneID" id="54478708"/>
<evidence type="ECO:0000259" key="1">
    <source>
        <dbReference type="Pfam" id="PF24494"/>
    </source>
</evidence>
<evidence type="ECO:0000313" key="2">
    <source>
        <dbReference type="EMBL" id="KAF2479700.1"/>
    </source>
</evidence>
<dbReference type="EMBL" id="MU001641">
    <property type="protein sequence ID" value="KAF2479700.1"/>
    <property type="molecule type" value="Genomic_DNA"/>
</dbReference>
<organism evidence="2 3">
    <name type="scientific">Neohortaea acidophila</name>
    <dbReference type="NCBI Taxonomy" id="245834"/>
    <lineage>
        <taxon>Eukaryota</taxon>
        <taxon>Fungi</taxon>
        <taxon>Dikarya</taxon>
        <taxon>Ascomycota</taxon>
        <taxon>Pezizomycotina</taxon>
        <taxon>Dothideomycetes</taxon>
        <taxon>Dothideomycetidae</taxon>
        <taxon>Mycosphaerellales</taxon>
        <taxon>Teratosphaeriaceae</taxon>
        <taxon>Neohortaea</taxon>
    </lineage>
</organism>
<dbReference type="Pfam" id="PF24494">
    <property type="entry name" value="DUF7587"/>
    <property type="match status" value="1"/>
</dbReference>
<keyword evidence="3" id="KW-1185">Reference proteome</keyword>
<gene>
    <name evidence="2" type="ORF">BDY17DRAFT_327640</name>
</gene>
<dbReference type="Proteomes" id="UP000799767">
    <property type="component" value="Unassembled WGS sequence"/>
</dbReference>
<dbReference type="OrthoDB" id="10560528at2759"/>